<dbReference type="EMBL" id="CP018791">
    <property type="protein sequence ID" value="ARR02711.1"/>
    <property type="molecule type" value="Genomic_DNA"/>
</dbReference>
<evidence type="ECO:0000313" key="1">
    <source>
        <dbReference type="EMBL" id="ARR02711.1"/>
    </source>
</evidence>
<evidence type="ECO:0000313" key="2">
    <source>
        <dbReference type="Proteomes" id="UP000194265"/>
    </source>
</evidence>
<protein>
    <submittedName>
        <fullName evidence="1">Uncharacterized protein</fullName>
    </submittedName>
</protein>
<dbReference type="Proteomes" id="UP000194265">
    <property type="component" value="Chromosome"/>
</dbReference>
<dbReference type="STRING" id="1660074.CVIC8964_1322"/>
<accession>A0A1X9T2L5</accession>
<gene>
    <name evidence="1" type="ORF">CVIC8964_1322</name>
</gene>
<sequence>MKYMYELDYNDLDIDKEKFMANLEELHYKEPRNYYYSLEAIFKRLGDLDDGENIASILDECKLIYENGIECGYGKFVFFSDTKQFFCENKEVILEYLDYIADGISDTEGYSLVDFICEYKEGKKYLEDFIYDPEENCGSLYNLLVWIYVQFMIDSLMEEDSEELLKGAIK</sequence>
<dbReference type="AlphaFoldDB" id="A0A1X9T2L5"/>
<name>A0A1X9T2L5_9BACT</name>
<organism evidence="1 2">
    <name type="scientific">Campylobacter vicugnae</name>
    <dbReference type="NCBI Taxonomy" id="1660076"/>
    <lineage>
        <taxon>Bacteria</taxon>
        <taxon>Pseudomonadati</taxon>
        <taxon>Campylobacterota</taxon>
        <taxon>Epsilonproteobacteria</taxon>
        <taxon>Campylobacterales</taxon>
        <taxon>Campylobacteraceae</taxon>
        <taxon>Campylobacter</taxon>
    </lineage>
</organism>
<reference evidence="1 2" key="1">
    <citation type="journal article" date="2017" name="Genome Biol. Evol.">
        <title>Comparative Genomic Analysis Identifies a Campylobacter Clade Deficient in Selenium Metabolism.</title>
        <authorList>
            <person name="Miller W.G."/>
            <person name="Yee E."/>
            <person name="Lopes B.S."/>
            <person name="Chapman M.H."/>
            <person name="Huynh S."/>
            <person name="Bono J.L."/>
            <person name="Parker C.T."/>
            <person name="Strachan N.J.C."/>
            <person name="Forbes K.J."/>
        </authorList>
    </citation>
    <scope>NUCLEOTIDE SEQUENCE [LARGE SCALE GENOMIC DNA]</scope>
    <source>
        <strain evidence="1 2">RM8964</strain>
    </source>
</reference>
<proteinExistence type="predicted"/>
<dbReference type="RefSeq" id="WP_086333956.1">
    <property type="nucleotide sequence ID" value="NZ_CP018791.1"/>
</dbReference>